<feature type="region of interest" description="Disordered" evidence="6">
    <location>
        <begin position="242"/>
        <end position="263"/>
    </location>
</feature>
<protein>
    <submittedName>
        <fullName evidence="8">BTAD domain-containing putative transcriptional regulator</fullName>
    </submittedName>
</protein>
<dbReference type="InterPro" id="IPR019734">
    <property type="entry name" value="TPR_rpt"/>
</dbReference>
<dbReference type="InterPro" id="IPR027417">
    <property type="entry name" value="P-loop_NTPase"/>
</dbReference>
<dbReference type="SMART" id="SM00862">
    <property type="entry name" value="Trans_reg_C"/>
    <property type="match status" value="1"/>
</dbReference>
<keyword evidence="9" id="KW-1185">Reference proteome</keyword>
<dbReference type="SUPFAM" id="SSF48452">
    <property type="entry name" value="TPR-like"/>
    <property type="match status" value="3"/>
</dbReference>
<dbReference type="InterPro" id="IPR051677">
    <property type="entry name" value="AfsR-DnrI-RedD_regulator"/>
</dbReference>
<name>A0ABV1ZTV3_9ACTN</name>
<proteinExistence type="inferred from homology"/>
<comment type="similarity">
    <text evidence="1">Belongs to the AfsR/DnrI/RedD regulatory family.</text>
</comment>
<accession>A0ABV1ZTV3</accession>
<dbReference type="InterPro" id="IPR016032">
    <property type="entry name" value="Sig_transdc_resp-reg_C-effctor"/>
</dbReference>
<keyword evidence="3 5" id="KW-0238">DNA-binding</keyword>
<dbReference type="InterPro" id="IPR011990">
    <property type="entry name" value="TPR-like_helical_dom_sf"/>
</dbReference>
<gene>
    <name evidence="8" type="ORF">ABUK86_12160</name>
</gene>
<dbReference type="Pfam" id="PF00931">
    <property type="entry name" value="NB-ARC"/>
    <property type="match status" value="1"/>
</dbReference>
<dbReference type="PROSITE" id="PS51755">
    <property type="entry name" value="OMPR_PHOB"/>
    <property type="match status" value="1"/>
</dbReference>
<dbReference type="Gene3D" id="1.25.40.10">
    <property type="entry name" value="Tetratricopeptide repeat domain"/>
    <property type="match status" value="3"/>
</dbReference>
<dbReference type="InterPro" id="IPR036388">
    <property type="entry name" value="WH-like_DNA-bd_sf"/>
</dbReference>
<keyword evidence="2" id="KW-0805">Transcription regulation</keyword>
<dbReference type="PANTHER" id="PTHR35807">
    <property type="entry name" value="TRANSCRIPTIONAL REGULATOR REDD-RELATED"/>
    <property type="match status" value="1"/>
</dbReference>
<dbReference type="Pfam" id="PF03704">
    <property type="entry name" value="BTAD"/>
    <property type="match status" value="1"/>
</dbReference>
<keyword evidence="4" id="KW-0804">Transcription</keyword>
<evidence type="ECO:0000313" key="9">
    <source>
        <dbReference type="Proteomes" id="UP001432401"/>
    </source>
</evidence>
<dbReference type="InterPro" id="IPR002182">
    <property type="entry name" value="NB-ARC"/>
</dbReference>
<dbReference type="Proteomes" id="UP001432401">
    <property type="component" value="Unassembled WGS sequence"/>
</dbReference>
<dbReference type="RefSeq" id="WP_352983649.1">
    <property type="nucleotide sequence ID" value="NZ_JBEQNA010000006.1"/>
</dbReference>
<dbReference type="Gene3D" id="3.40.50.300">
    <property type="entry name" value="P-loop containing nucleotide triphosphate hydrolases"/>
    <property type="match status" value="1"/>
</dbReference>
<feature type="domain" description="OmpR/PhoB-type" evidence="7">
    <location>
        <begin position="1"/>
        <end position="94"/>
    </location>
</feature>
<dbReference type="Gene3D" id="1.10.10.10">
    <property type="entry name" value="Winged helix-like DNA-binding domain superfamily/Winged helix DNA-binding domain"/>
    <property type="match status" value="1"/>
</dbReference>
<dbReference type="CDD" id="cd15831">
    <property type="entry name" value="BTAD"/>
    <property type="match status" value="1"/>
</dbReference>
<dbReference type="InterPro" id="IPR001867">
    <property type="entry name" value="OmpR/PhoB-type_DNA-bd"/>
</dbReference>
<reference evidence="8 9" key="1">
    <citation type="submission" date="2024-06" db="EMBL/GenBank/DDBJ databases">
        <authorList>
            <person name="Bataeva Y.V."/>
            <person name="Grigorian L.N."/>
            <person name="Solomentsev V.I."/>
        </authorList>
    </citation>
    <scope>NUCLEOTIDE SEQUENCE [LARGE SCALE GENOMIC DNA]</scope>
    <source>
        <strain evidence="9">SCPM-O-B-12605 (RCAM04882)</strain>
    </source>
</reference>
<evidence type="ECO:0000313" key="8">
    <source>
        <dbReference type="EMBL" id="MES0834530.1"/>
    </source>
</evidence>
<evidence type="ECO:0000259" key="7">
    <source>
        <dbReference type="PROSITE" id="PS51755"/>
    </source>
</evidence>
<dbReference type="EMBL" id="JBEQNB010000006">
    <property type="protein sequence ID" value="MES0834530.1"/>
    <property type="molecule type" value="Genomic_DNA"/>
</dbReference>
<dbReference type="SUPFAM" id="SSF52540">
    <property type="entry name" value="P-loop containing nucleoside triphosphate hydrolases"/>
    <property type="match status" value="1"/>
</dbReference>
<evidence type="ECO:0000256" key="6">
    <source>
        <dbReference type="SAM" id="MobiDB-lite"/>
    </source>
</evidence>
<feature type="compositionally biased region" description="Basic and acidic residues" evidence="6">
    <location>
        <begin position="244"/>
        <end position="261"/>
    </location>
</feature>
<evidence type="ECO:0000256" key="1">
    <source>
        <dbReference type="ARBA" id="ARBA00005820"/>
    </source>
</evidence>
<dbReference type="CDD" id="cd00383">
    <property type="entry name" value="trans_reg_C"/>
    <property type="match status" value="1"/>
</dbReference>
<dbReference type="Pfam" id="PF00486">
    <property type="entry name" value="Trans_reg_C"/>
    <property type="match status" value="1"/>
</dbReference>
<evidence type="ECO:0000256" key="4">
    <source>
        <dbReference type="ARBA" id="ARBA00023163"/>
    </source>
</evidence>
<dbReference type="SMART" id="SM01043">
    <property type="entry name" value="BTAD"/>
    <property type="match status" value="1"/>
</dbReference>
<comment type="caution">
    <text evidence="8">The sequence shown here is derived from an EMBL/GenBank/DDBJ whole genome shotgun (WGS) entry which is preliminary data.</text>
</comment>
<evidence type="ECO:0000256" key="3">
    <source>
        <dbReference type="ARBA" id="ARBA00023125"/>
    </source>
</evidence>
<dbReference type="SUPFAM" id="SSF46894">
    <property type="entry name" value="C-terminal effector domain of the bipartite response regulators"/>
    <property type="match status" value="1"/>
</dbReference>
<dbReference type="PANTHER" id="PTHR35807:SF1">
    <property type="entry name" value="TRANSCRIPTIONAL REGULATOR REDD"/>
    <property type="match status" value="1"/>
</dbReference>
<sequence>MEIQILSQEPRILVGGRLVELGPPKERLVLAILAHSAGKVVPVRVLIDRAWGQDTPASIRTSLYSHITRIRRRLREAGAENRLESRSHGYVLEATPDSVDLYRAQRLCGDGEKRLREGEHQSAAELLSQALGLWKGDPLVGVPGAWAEATRDRIEEIRLKVLMRWAEAQAELGEYDEAADRLAEACAQSPGNDSLVHTRMRVLAAAGRQSEAVECYGELRDFYREERGVEPNPRTRRLFQELLEGDRRTEESASAPERRVDGPGPVVFDNLEAGLPDFVTREAELERLLAGARTATATTVVQVVEGSAGVGKTSLAVKAAQILREDYDVVIHLLLRGTNGPVQPAHALHRLLLMLGVPHEQIPQGVGARADLWRTRLSRHRALIVLDDAVRGQVAPLVPGVAGSTVLVTSRQKLTELDGARTLTLGPLSPSDSVRMLSALTGKAAEPEAAGRLASLLGGLPLGLRLAAGRLRRHPTWPLDYLADRIARNGIEEVSAGERDLTSVFELSYTDLSPRARSAFLAMGMHPTAEASLHVVAAVLGDWDGAEGAMEELLGVHLVEEAEPNAYRMHELLRSFARHRATEVLSPGERRSVGHRFLDHYLAIADVVDRAVAPGRSRLDVRPTHTSRLPRFEDAREAGQWFSTHFPEIEAAVGYAHSHGFMGHAARIPLALAGLLDKYGPWDGAEALYLGAVEAWRWIGRGPGLGRALYELGRVRWRLRDLPAAVEDIRAALAESERRGDRTGHAWAMDQLGLIRQRSGDDRGALAEYREALTEFRALGDDRGVAQVFNHMGISQSILGQYEASEASLTTSVALHRLLGDINSAAQVQMNLSRGLYLNGYHRDVRRACERGLAVFKQTGDDRSVAKVMQGMGLVAEYKHQYEEALDCFTEARRLLRSREDEAEIIEADAGLAAALLGLGRHDEADALLESALRRVRALGVPELEARLLLVQGDARVEDRRFSEARLCYRNARELARRGGERSYEARAHDLLGDLLRREGRESEALEHWNRAITLLKGVQNPHLGSIRIKVEMCSRFGS</sequence>
<dbReference type="SMART" id="SM00028">
    <property type="entry name" value="TPR"/>
    <property type="match status" value="9"/>
</dbReference>
<evidence type="ECO:0000256" key="5">
    <source>
        <dbReference type="PROSITE-ProRule" id="PRU01091"/>
    </source>
</evidence>
<dbReference type="PRINTS" id="PR00364">
    <property type="entry name" value="DISEASERSIST"/>
</dbReference>
<organism evidence="8 9">
    <name type="scientific">Nocardiopsis tropica</name>
    <dbReference type="NCBI Taxonomy" id="109330"/>
    <lineage>
        <taxon>Bacteria</taxon>
        <taxon>Bacillati</taxon>
        <taxon>Actinomycetota</taxon>
        <taxon>Actinomycetes</taxon>
        <taxon>Streptosporangiales</taxon>
        <taxon>Nocardiopsidaceae</taxon>
        <taxon>Nocardiopsis</taxon>
    </lineage>
</organism>
<dbReference type="InterPro" id="IPR005158">
    <property type="entry name" value="BTAD"/>
</dbReference>
<feature type="DNA-binding region" description="OmpR/PhoB-type" evidence="5">
    <location>
        <begin position="1"/>
        <end position="94"/>
    </location>
</feature>
<evidence type="ECO:0000256" key="2">
    <source>
        <dbReference type="ARBA" id="ARBA00023015"/>
    </source>
</evidence>